<dbReference type="InterPro" id="IPR005119">
    <property type="entry name" value="LysR_subst-bd"/>
</dbReference>
<dbReference type="EMBL" id="MH460881">
    <property type="protein sequence ID" value="AXH02205.1"/>
    <property type="molecule type" value="Genomic_DNA"/>
</dbReference>
<evidence type="ECO:0000313" key="6">
    <source>
        <dbReference type="EMBL" id="AXH01983.1"/>
    </source>
</evidence>
<keyword evidence="3" id="KW-0238">DNA-binding</keyword>
<dbReference type="Pfam" id="PF00126">
    <property type="entry name" value="HTH_1"/>
    <property type="match status" value="1"/>
</dbReference>
<dbReference type="InterPro" id="IPR050389">
    <property type="entry name" value="LysR-type_TF"/>
</dbReference>
<dbReference type="SUPFAM" id="SSF53850">
    <property type="entry name" value="Periplasmic binding protein-like II"/>
    <property type="match status" value="1"/>
</dbReference>
<dbReference type="SUPFAM" id="SSF46785">
    <property type="entry name" value="Winged helix' DNA-binding domain"/>
    <property type="match status" value="1"/>
</dbReference>
<keyword evidence="2" id="KW-0805">Transcription regulation</keyword>
<keyword evidence="4" id="KW-0804">Transcription</keyword>
<reference evidence="8" key="1">
    <citation type="submission" date="2018-06" db="EMBL/GenBank/DDBJ databases">
        <title>SME-4 producing Serratia marcescens from Argentina and comparison with genomes of other SME-producers.</title>
        <authorList>
            <person name="Dabos L."/>
            <person name="Patino Navarrete R."/>
            <person name="Naas T."/>
        </authorList>
    </citation>
    <scope>NUCLEOTIDE SEQUENCE</scope>
    <source>
        <strain evidence="6">CHE4</strain>
        <strain evidence="7">MEX-1</strain>
        <strain evidence="8">USA-1</strain>
    </source>
</reference>
<dbReference type="AlphaFoldDB" id="A0A345ISQ6"/>
<name>A0A345ISQ6_SERMA</name>
<evidence type="ECO:0000256" key="2">
    <source>
        <dbReference type="ARBA" id="ARBA00023015"/>
    </source>
</evidence>
<evidence type="ECO:0000256" key="4">
    <source>
        <dbReference type="ARBA" id="ARBA00023163"/>
    </source>
</evidence>
<organism evidence="8">
    <name type="scientific">Serratia marcescens</name>
    <dbReference type="NCBI Taxonomy" id="615"/>
    <lineage>
        <taxon>Bacteria</taxon>
        <taxon>Pseudomonadati</taxon>
        <taxon>Pseudomonadota</taxon>
        <taxon>Gammaproteobacteria</taxon>
        <taxon>Enterobacterales</taxon>
        <taxon>Yersiniaceae</taxon>
        <taxon>Serratia</taxon>
    </lineage>
</organism>
<proteinExistence type="inferred from homology"/>
<dbReference type="InterPro" id="IPR036390">
    <property type="entry name" value="WH_DNA-bd_sf"/>
</dbReference>
<protein>
    <recommendedName>
        <fullName evidence="5">HTH lysR-type domain-containing protein</fullName>
    </recommendedName>
</protein>
<dbReference type="InterPro" id="IPR036388">
    <property type="entry name" value="WH-like_DNA-bd_sf"/>
</dbReference>
<dbReference type="InterPro" id="IPR000847">
    <property type="entry name" value="LysR_HTH_N"/>
</dbReference>
<dbReference type="EMBL" id="MH460884">
    <property type="protein sequence ID" value="AXH02878.1"/>
    <property type="molecule type" value="Genomic_DNA"/>
</dbReference>
<evidence type="ECO:0000259" key="5">
    <source>
        <dbReference type="PROSITE" id="PS50931"/>
    </source>
</evidence>
<sequence>MANPECVDGCACQHIAPQILYELHFHQQVMNIMHLDLKRLDLNLLLVFEAVYRLRSVTRAAAELALSASALSHALIRLRKALADELFYRVGNDMHPTVYADSLAPTVSESLALLAKGLHPRPRFVPAESRESFTFAITDYTAFAVFPALMAQMQRLAPGLSFQLRYSERKVALNDLLAGRIDFALGFTETDGESYPEIDEVSWLEDEYVAICSPAFSVKYGELTLENYLRARHLVVTPWNEQRGVIDYQLDKLGLQRDIAIRTPSLLGAPFIVADSELVMSMPRYAAQKLRQAAALAIHPLPFPVPPYQIKIYLHRKNGRPEACRWLRQQLQALAAL</sequence>
<evidence type="ECO:0000256" key="3">
    <source>
        <dbReference type="ARBA" id="ARBA00023125"/>
    </source>
</evidence>
<dbReference type="GO" id="GO:0003677">
    <property type="term" value="F:DNA binding"/>
    <property type="evidence" value="ECO:0007669"/>
    <property type="project" value="UniProtKB-KW"/>
</dbReference>
<dbReference type="Gene3D" id="1.10.10.10">
    <property type="entry name" value="Winged helix-like DNA-binding domain superfamily/Winged helix DNA-binding domain"/>
    <property type="match status" value="1"/>
</dbReference>
<dbReference type="Gene3D" id="3.40.190.10">
    <property type="entry name" value="Periplasmic binding protein-like II"/>
    <property type="match status" value="2"/>
</dbReference>
<evidence type="ECO:0000313" key="7">
    <source>
        <dbReference type="EMBL" id="AXH02205.1"/>
    </source>
</evidence>
<accession>A0A345ISQ6</accession>
<evidence type="ECO:0000256" key="1">
    <source>
        <dbReference type="ARBA" id="ARBA00009437"/>
    </source>
</evidence>
<feature type="domain" description="HTH lysR-type" evidence="5">
    <location>
        <begin position="40"/>
        <end position="97"/>
    </location>
</feature>
<dbReference type="PANTHER" id="PTHR30118">
    <property type="entry name" value="HTH-TYPE TRANSCRIPTIONAL REGULATOR LEUO-RELATED"/>
    <property type="match status" value="1"/>
</dbReference>
<dbReference type="EMBL" id="MH460880">
    <property type="protein sequence ID" value="AXH01983.1"/>
    <property type="molecule type" value="Genomic_DNA"/>
</dbReference>
<dbReference type="GO" id="GO:0003700">
    <property type="term" value="F:DNA-binding transcription factor activity"/>
    <property type="evidence" value="ECO:0007669"/>
    <property type="project" value="InterPro"/>
</dbReference>
<comment type="similarity">
    <text evidence="1">Belongs to the LysR transcriptional regulatory family.</text>
</comment>
<dbReference type="PROSITE" id="PS50931">
    <property type="entry name" value="HTH_LYSR"/>
    <property type="match status" value="1"/>
</dbReference>
<evidence type="ECO:0000313" key="8">
    <source>
        <dbReference type="EMBL" id="AXH02878.1"/>
    </source>
</evidence>
<dbReference type="Pfam" id="PF03466">
    <property type="entry name" value="LysR_substrate"/>
    <property type="match status" value="1"/>
</dbReference>
<dbReference type="PANTHER" id="PTHR30118:SF15">
    <property type="entry name" value="TRANSCRIPTIONAL REGULATORY PROTEIN"/>
    <property type="match status" value="1"/>
</dbReference>